<protein>
    <recommendedName>
        <fullName evidence="3">EvbL</fullName>
    </recommendedName>
</protein>
<dbReference type="RefSeq" id="WP_089330459.1">
    <property type="nucleotide sequence ID" value="NZ_FZOR01000052.1"/>
</dbReference>
<accession>A0A239NWR8</accession>
<dbReference type="OrthoDB" id="3820010at2"/>
<sequence>MTDQPDLTDQTELSAAETVRAADTTIHDIGSKWMLDPAVSEHGTRLGYANPFAFYFAGRAGVLGDVDGSVAWSALGFFEPGVVRAMWDEGVAVAGAREAARRYARAFTAWAEERVPHDQRLCELAERVADAADGAGLPLFCGWRAEPRPDPGPGRLVQALQVLRELRGGMHLVATTAVGLTPLEAVLTNEGEGKAKFCGWQGGFPDCTALKPRLAEAEEITDRLSAAVYERALSPSERAEFAGLVAKAGAAVLP</sequence>
<evidence type="ECO:0000313" key="2">
    <source>
        <dbReference type="Proteomes" id="UP000198318"/>
    </source>
</evidence>
<dbReference type="Proteomes" id="UP000198318">
    <property type="component" value="Unassembled WGS sequence"/>
</dbReference>
<reference evidence="1 2" key="1">
    <citation type="submission" date="2017-06" db="EMBL/GenBank/DDBJ databases">
        <authorList>
            <person name="Kim H.J."/>
            <person name="Triplett B.A."/>
        </authorList>
    </citation>
    <scope>NUCLEOTIDE SEQUENCE [LARGE SCALE GENOMIC DNA]</scope>
    <source>
        <strain evidence="1 2">DSM 44715</strain>
    </source>
</reference>
<dbReference type="InterPro" id="IPR054058">
    <property type="entry name" value="HTH_67"/>
</dbReference>
<gene>
    <name evidence="1" type="ORF">SAMN05443665_105226</name>
</gene>
<organism evidence="1 2">
    <name type="scientific">Actinomadura meyerae</name>
    <dbReference type="NCBI Taxonomy" id="240840"/>
    <lineage>
        <taxon>Bacteria</taxon>
        <taxon>Bacillati</taxon>
        <taxon>Actinomycetota</taxon>
        <taxon>Actinomycetes</taxon>
        <taxon>Streptosporangiales</taxon>
        <taxon>Thermomonosporaceae</taxon>
        <taxon>Actinomadura</taxon>
    </lineage>
</organism>
<dbReference type="EMBL" id="FZOR01000052">
    <property type="protein sequence ID" value="SNT59341.1"/>
    <property type="molecule type" value="Genomic_DNA"/>
</dbReference>
<evidence type="ECO:0008006" key="3">
    <source>
        <dbReference type="Google" id="ProtNLM"/>
    </source>
</evidence>
<dbReference type="Pfam" id="PF21863">
    <property type="entry name" value="HTH_67"/>
    <property type="match status" value="1"/>
</dbReference>
<evidence type="ECO:0000313" key="1">
    <source>
        <dbReference type="EMBL" id="SNT59341.1"/>
    </source>
</evidence>
<proteinExistence type="predicted"/>
<name>A0A239NWR8_9ACTN</name>
<keyword evidence="2" id="KW-1185">Reference proteome</keyword>
<dbReference type="NCBIfam" id="NF047719">
    <property type="entry name" value="SCO6745_fam_HTH"/>
    <property type="match status" value="1"/>
</dbReference>
<dbReference type="AlphaFoldDB" id="A0A239NWR8"/>